<feature type="binding site" evidence="12">
    <location>
        <position position="144"/>
    </location>
    <ligand>
        <name>CTP</name>
        <dbReference type="ChEBI" id="CHEBI:37563"/>
    </ligand>
</feature>
<feature type="binding site" evidence="12">
    <location>
        <position position="14"/>
    </location>
    <ligand>
        <name>ATP</name>
        <dbReference type="ChEBI" id="CHEBI:30616"/>
    </ligand>
</feature>
<dbReference type="CDD" id="cd00077">
    <property type="entry name" value="HDc"/>
    <property type="match status" value="1"/>
</dbReference>
<dbReference type="NCBIfam" id="NF008137">
    <property type="entry name" value="PRK10885.1"/>
    <property type="match status" value="1"/>
</dbReference>
<keyword evidence="4 12" id="KW-0548">Nucleotidyltransferase</keyword>
<comment type="similarity">
    <text evidence="12">Belongs to the tRNA nucleotidyltransferase/poly(A) polymerase family. Bacterial CCA-adding enzyme type 1 subfamily.</text>
</comment>
<dbReference type="InterPro" id="IPR043519">
    <property type="entry name" value="NT_sf"/>
</dbReference>
<dbReference type="STRING" id="364032.SAMN05443662_0194"/>
<dbReference type="GO" id="GO:0000049">
    <property type="term" value="F:tRNA binding"/>
    <property type="evidence" value="ECO:0007669"/>
    <property type="project" value="UniProtKB-UniRule"/>
</dbReference>
<dbReference type="GO" id="GO:0042245">
    <property type="term" value="P:RNA repair"/>
    <property type="evidence" value="ECO:0007669"/>
    <property type="project" value="UniProtKB-KW"/>
</dbReference>
<dbReference type="InterPro" id="IPR003607">
    <property type="entry name" value="HD/PDEase_dom"/>
</dbReference>
<dbReference type="Pfam" id="PF01743">
    <property type="entry name" value="PolyA_pol"/>
    <property type="match status" value="1"/>
</dbReference>
<dbReference type="Pfam" id="PF01966">
    <property type="entry name" value="HD"/>
    <property type="match status" value="1"/>
</dbReference>
<dbReference type="Pfam" id="PF12627">
    <property type="entry name" value="PolyA_pol_RNAbd"/>
    <property type="match status" value="1"/>
</dbReference>
<keyword evidence="8 12" id="KW-0378">Hydrolase</keyword>
<dbReference type="RefSeq" id="WP_074200533.1">
    <property type="nucleotide sequence ID" value="NZ_FSRE01000001.1"/>
</dbReference>
<proteinExistence type="inferred from homology"/>
<dbReference type="OrthoDB" id="9805698at2"/>
<dbReference type="GO" id="GO:0004112">
    <property type="term" value="F:cyclic-nucleotide phosphodiesterase activity"/>
    <property type="evidence" value="ECO:0007669"/>
    <property type="project" value="UniProtKB-UniRule"/>
</dbReference>
<evidence type="ECO:0000256" key="3">
    <source>
        <dbReference type="ARBA" id="ARBA00022694"/>
    </source>
</evidence>
<comment type="subunit">
    <text evidence="12">Monomer. Can also form homodimers and oligomers.</text>
</comment>
<dbReference type="HAMAP" id="MF_01261">
    <property type="entry name" value="CCA_bact_type1"/>
    <property type="match status" value="1"/>
</dbReference>
<gene>
    <name evidence="12" type="primary">cca</name>
    <name evidence="14" type="ORF">SAMN05443662_0194</name>
</gene>
<dbReference type="Proteomes" id="UP000198461">
    <property type="component" value="Unassembled WGS sequence"/>
</dbReference>
<keyword evidence="5 12" id="KW-0479">Metal-binding</keyword>
<dbReference type="InterPro" id="IPR006674">
    <property type="entry name" value="HD_domain"/>
</dbReference>
<keyword evidence="3 12" id="KW-0819">tRNA processing</keyword>
<dbReference type="Gene3D" id="3.30.460.10">
    <property type="entry name" value="Beta Polymerase, domain 2"/>
    <property type="match status" value="1"/>
</dbReference>
<keyword evidence="1 12" id="KW-0533">Nickel</keyword>
<comment type="catalytic activity">
    <reaction evidence="12">
        <text>a tRNA precursor + 2 CTP + ATP = a tRNA with a 3' CCA end + 3 diphosphate</text>
        <dbReference type="Rhea" id="RHEA:14433"/>
        <dbReference type="Rhea" id="RHEA-COMP:10465"/>
        <dbReference type="Rhea" id="RHEA-COMP:10468"/>
        <dbReference type="ChEBI" id="CHEBI:30616"/>
        <dbReference type="ChEBI" id="CHEBI:33019"/>
        <dbReference type="ChEBI" id="CHEBI:37563"/>
        <dbReference type="ChEBI" id="CHEBI:74896"/>
        <dbReference type="ChEBI" id="CHEBI:83071"/>
        <dbReference type="EC" id="2.7.7.72"/>
    </reaction>
</comment>
<dbReference type="PIRSF" id="PIRSF000813">
    <property type="entry name" value="CCA_bact"/>
    <property type="match status" value="1"/>
</dbReference>
<dbReference type="PANTHER" id="PTHR47545:SF1">
    <property type="entry name" value="MULTIFUNCTIONAL CCA PROTEIN"/>
    <property type="match status" value="1"/>
</dbReference>
<keyword evidence="9 12" id="KW-0067">ATP-binding</keyword>
<feature type="binding site" evidence="12">
    <location>
        <position position="11"/>
    </location>
    <ligand>
        <name>ATP</name>
        <dbReference type="ChEBI" id="CHEBI:30616"/>
    </ligand>
</feature>
<dbReference type="EMBL" id="FSRE01000001">
    <property type="protein sequence ID" value="SIN70883.1"/>
    <property type="molecule type" value="Genomic_DNA"/>
</dbReference>
<dbReference type="Gene3D" id="1.10.3090.10">
    <property type="entry name" value="cca-adding enzyme, domain 2"/>
    <property type="match status" value="1"/>
</dbReference>
<reference evidence="14 15" key="1">
    <citation type="submission" date="2016-11" db="EMBL/GenBank/DDBJ databases">
        <authorList>
            <person name="Jaros S."/>
            <person name="Januszkiewicz K."/>
            <person name="Wedrychowicz H."/>
        </authorList>
    </citation>
    <scope>NUCLEOTIDE SEQUENCE [LARGE SCALE GENOMIC DNA]</scope>
    <source>
        <strain evidence="14 15">DSM 17737</strain>
    </source>
</reference>
<dbReference type="EC" id="3.1.3.-" evidence="12"/>
<keyword evidence="6 12" id="KW-0547">Nucleotide-binding</keyword>
<dbReference type="InterPro" id="IPR002646">
    <property type="entry name" value="PolA_pol_head_dom"/>
</dbReference>
<evidence type="ECO:0000256" key="12">
    <source>
        <dbReference type="HAMAP-Rule" id="MF_01261"/>
    </source>
</evidence>
<evidence type="ECO:0000256" key="10">
    <source>
        <dbReference type="ARBA" id="ARBA00022842"/>
    </source>
</evidence>
<sequence>MTEPKTYLVGGAVRDALLGLPVRERDWVVVGATPEWMLAQGFRPVGKDFPVFLHPQTGEEYALARTERKQGQGYHGFVFHAAPEVTLEEDLRRRDLTINAMAQDPETGEIIDPYGGRRDLERRILRHVSDAFVEDPLRVLRVARFAAKLARFGFRLAPETRALMERMAASGELNALTPERVWKEMEKALRTDAPQVFFRVLHEVGALKVLLPEIAALDGVPQHPKWHPEGDVLTHTLMVVEEAARLRNDVALRFAALVHDVGKGVTPREKWPHHPGHEQAGVPLTEAICARYRLPNAVHELAVKGTRWHGDFHRGPEGKLTPEAIATLFQRVDLYRKPDIFARLLDLAEADYRGRLGFEQTPYPYRDWWAGLVESVRAVSPQTFVAQGLKGKAIGEAVARARLERIRDWVGRATRS</sequence>
<evidence type="ECO:0000256" key="8">
    <source>
        <dbReference type="ARBA" id="ARBA00022801"/>
    </source>
</evidence>
<evidence type="ECO:0000256" key="1">
    <source>
        <dbReference type="ARBA" id="ARBA00022596"/>
    </source>
</evidence>
<evidence type="ECO:0000256" key="7">
    <source>
        <dbReference type="ARBA" id="ARBA00022800"/>
    </source>
</evidence>
<dbReference type="InterPro" id="IPR032828">
    <property type="entry name" value="PolyA_RNA-bd"/>
</dbReference>
<dbReference type="GO" id="GO:0005524">
    <property type="term" value="F:ATP binding"/>
    <property type="evidence" value="ECO:0007669"/>
    <property type="project" value="UniProtKB-UniRule"/>
</dbReference>
<keyword evidence="11 12" id="KW-0694">RNA-binding</keyword>
<feature type="binding site" evidence="12">
    <location>
        <position position="14"/>
    </location>
    <ligand>
        <name>CTP</name>
        <dbReference type="ChEBI" id="CHEBI:37563"/>
    </ligand>
</feature>
<feature type="binding site" evidence="12">
    <location>
        <position position="144"/>
    </location>
    <ligand>
        <name>ATP</name>
        <dbReference type="ChEBI" id="CHEBI:30616"/>
    </ligand>
</feature>
<dbReference type="InterPro" id="IPR050124">
    <property type="entry name" value="tRNA_CCA-adding_enzyme"/>
</dbReference>
<evidence type="ECO:0000256" key="5">
    <source>
        <dbReference type="ARBA" id="ARBA00022723"/>
    </source>
</evidence>
<evidence type="ECO:0000259" key="13">
    <source>
        <dbReference type="PROSITE" id="PS51831"/>
    </source>
</evidence>
<name>A0A1N6DJN5_9GAMM</name>
<dbReference type="InterPro" id="IPR012006">
    <property type="entry name" value="CCA_bact"/>
</dbReference>
<dbReference type="CDD" id="cd05398">
    <property type="entry name" value="NT_ClassII-CCAase"/>
    <property type="match status" value="1"/>
</dbReference>
<comment type="domain">
    <text evidence="12">Comprises two domains: an N-terminal domain containing the nucleotidyltransferase activity and a C-terminal HD domain associated with both phosphodiesterase and phosphatase activities.</text>
</comment>
<dbReference type="HAMAP" id="MF_01262">
    <property type="entry name" value="CCA_bact_type2"/>
    <property type="match status" value="1"/>
</dbReference>
<feature type="domain" description="HD" evidence="13">
    <location>
        <begin position="232"/>
        <end position="335"/>
    </location>
</feature>
<dbReference type="GO" id="GO:0016791">
    <property type="term" value="F:phosphatase activity"/>
    <property type="evidence" value="ECO:0007669"/>
    <property type="project" value="UniProtKB-UniRule"/>
</dbReference>
<comment type="function">
    <text evidence="12">Catalyzes the addition and repair of the essential 3'-terminal CCA sequence in tRNAs without using a nucleic acid template. Adds these three nucleotides in the order of C, C, and A to the tRNA nucleotide-73, using CTP and ATP as substrates and producing inorganic pyrophosphate. tRNA 3'-terminal CCA addition is required both for tRNA processing and repair. Also involved in tRNA surveillance by mediating tandem CCA addition to generate a CCACCA at the 3' terminus of unstable tRNAs. While stable tRNAs receive only 3'-terminal CCA, unstable tRNAs are marked with CCACCA and rapidly degraded.</text>
</comment>
<feature type="binding site" evidence="12">
    <location>
        <position position="141"/>
    </location>
    <ligand>
        <name>CTP</name>
        <dbReference type="ChEBI" id="CHEBI:37563"/>
    </ligand>
</feature>
<dbReference type="SUPFAM" id="SSF81301">
    <property type="entry name" value="Nucleotidyltransferase"/>
    <property type="match status" value="1"/>
</dbReference>
<dbReference type="EC" id="2.7.7.72" evidence="12"/>
<dbReference type="GO" id="GO:0001680">
    <property type="term" value="P:tRNA 3'-terminal CCA addition"/>
    <property type="evidence" value="ECO:0007669"/>
    <property type="project" value="UniProtKB-UniRule"/>
</dbReference>
<dbReference type="AlphaFoldDB" id="A0A1N6DJN5"/>
<feature type="binding site" evidence="12">
    <location>
        <position position="94"/>
    </location>
    <ligand>
        <name>ATP</name>
        <dbReference type="ChEBI" id="CHEBI:30616"/>
    </ligand>
</feature>
<evidence type="ECO:0000313" key="14">
    <source>
        <dbReference type="EMBL" id="SIN70883.1"/>
    </source>
</evidence>
<keyword evidence="12" id="KW-0511">Multifunctional enzyme</keyword>
<feature type="binding site" evidence="12">
    <location>
        <position position="141"/>
    </location>
    <ligand>
        <name>ATP</name>
        <dbReference type="ChEBI" id="CHEBI:30616"/>
    </ligand>
</feature>
<dbReference type="PROSITE" id="PS51831">
    <property type="entry name" value="HD"/>
    <property type="match status" value="1"/>
</dbReference>
<dbReference type="GO" id="GO:0004810">
    <property type="term" value="F:CCA tRNA nucleotidyltransferase activity"/>
    <property type="evidence" value="ECO:0007669"/>
    <property type="project" value="UniProtKB-UniRule"/>
</dbReference>
<keyword evidence="15" id="KW-1185">Reference proteome</keyword>
<feature type="binding site" evidence="12">
    <location>
        <position position="94"/>
    </location>
    <ligand>
        <name>CTP</name>
        <dbReference type="ChEBI" id="CHEBI:37563"/>
    </ligand>
</feature>
<feature type="binding site" evidence="12">
    <location>
        <position position="24"/>
    </location>
    <ligand>
        <name>Mg(2+)</name>
        <dbReference type="ChEBI" id="CHEBI:18420"/>
    </ligand>
</feature>
<evidence type="ECO:0000256" key="11">
    <source>
        <dbReference type="ARBA" id="ARBA00022884"/>
    </source>
</evidence>
<evidence type="ECO:0000256" key="2">
    <source>
        <dbReference type="ARBA" id="ARBA00022679"/>
    </source>
</evidence>
<dbReference type="EC" id="3.1.4.-" evidence="12"/>
<comment type="catalytic activity">
    <reaction evidence="12">
        <text>a tRNA with a 3' CCA end + 2 CTP + ATP = a tRNA with a 3' CCACCA end + 3 diphosphate</text>
        <dbReference type="Rhea" id="RHEA:76235"/>
        <dbReference type="Rhea" id="RHEA-COMP:10468"/>
        <dbReference type="Rhea" id="RHEA-COMP:18655"/>
        <dbReference type="ChEBI" id="CHEBI:30616"/>
        <dbReference type="ChEBI" id="CHEBI:33019"/>
        <dbReference type="ChEBI" id="CHEBI:37563"/>
        <dbReference type="ChEBI" id="CHEBI:83071"/>
        <dbReference type="ChEBI" id="CHEBI:195187"/>
    </reaction>
</comment>
<comment type="cofactor">
    <cofactor evidence="12">
        <name>Mg(2+)</name>
        <dbReference type="ChEBI" id="CHEBI:18420"/>
    </cofactor>
    <text evidence="12">Magnesium is required for nucleotidyltransferase activity.</text>
</comment>
<feature type="binding site" evidence="12">
    <location>
        <position position="26"/>
    </location>
    <ligand>
        <name>Mg(2+)</name>
        <dbReference type="ChEBI" id="CHEBI:18420"/>
    </ligand>
</feature>
<organism evidence="14 15">
    <name type="scientific">Sulfurivirga caldicuralii</name>
    <dbReference type="NCBI Taxonomy" id="364032"/>
    <lineage>
        <taxon>Bacteria</taxon>
        <taxon>Pseudomonadati</taxon>
        <taxon>Pseudomonadota</taxon>
        <taxon>Gammaproteobacteria</taxon>
        <taxon>Thiotrichales</taxon>
        <taxon>Piscirickettsiaceae</taxon>
        <taxon>Sulfurivirga</taxon>
    </lineage>
</organism>
<keyword evidence="7 12" id="KW-0692">RNA repair</keyword>
<dbReference type="GO" id="GO:0000287">
    <property type="term" value="F:magnesium ion binding"/>
    <property type="evidence" value="ECO:0007669"/>
    <property type="project" value="UniProtKB-UniRule"/>
</dbReference>
<evidence type="ECO:0000313" key="15">
    <source>
        <dbReference type="Proteomes" id="UP000198461"/>
    </source>
</evidence>
<evidence type="ECO:0000256" key="4">
    <source>
        <dbReference type="ARBA" id="ARBA00022695"/>
    </source>
</evidence>
<feature type="binding site" evidence="12">
    <location>
        <position position="11"/>
    </location>
    <ligand>
        <name>CTP</name>
        <dbReference type="ChEBI" id="CHEBI:37563"/>
    </ligand>
</feature>
<protein>
    <recommendedName>
        <fullName evidence="12">Multifunctional CCA protein</fullName>
    </recommendedName>
    <domain>
        <recommendedName>
            <fullName evidence="12">CCA-adding enzyme</fullName>
            <ecNumber evidence="12">2.7.7.72</ecNumber>
        </recommendedName>
        <alternativeName>
            <fullName evidence="12">CCA tRNA nucleotidyltransferase</fullName>
        </alternativeName>
        <alternativeName>
            <fullName evidence="12">tRNA CCA-pyrophosphorylase</fullName>
        </alternativeName>
        <alternativeName>
            <fullName evidence="12">tRNA adenylyl-/cytidylyl-transferase</fullName>
        </alternativeName>
        <alternativeName>
            <fullName evidence="12">tRNA nucleotidyltransferase</fullName>
        </alternativeName>
        <alternativeName>
            <fullName evidence="12">tRNA-NT</fullName>
        </alternativeName>
    </domain>
    <domain>
        <recommendedName>
            <fullName evidence="12">2'-nucleotidase</fullName>
            <ecNumber evidence="12">3.1.3.-</ecNumber>
        </recommendedName>
    </domain>
    <domain>
        <recommendedName>
            <fullName evidence="12">2',3'-cyclic phosphodiesterase</fullName>
            <ecNumber evidence="12">3.1.4.-</ecNumber>
        </recommendedName>
    </domain>
    <domain>
        <recommendedName>
            <fullName evidence="12">Phosphatase</fullName>
        </recommendedName>
    </domain>
</protein>
<evidence type="ECO:0000256" key="6">
    <source>
        <dbReference type="ARBA" id="ARBA00022741"/>
    </source>
</evidence>
<comment type="cofactor">
    <cofactor evidence="12">
        <name>Ni(2+)</name>
        <dbReference type="ChEBI" id="CHEBI:49786"/>
    </cofactor>
    <text evidence="12">Nickel for phosphatase activity.</text>
</comment>
<dbReference type="SUPFAM" id="SSF81891">
    <property type="entry name" value="Poly A polymerase C-terminal region-like"/>
    <property type="match status" value="1"/>
</dbReference>
<keyword evidence="2 12" id="KW-0808">Transferase</keyword>
<keyword evidence="10 12" id="KW-0460">Magnesium</keyword>
<evidence type="ECO:0000256" key="9">
    <source>
        <dbReference type="ARBA" id="ARBA00022840"/>
    </source>
</evidence>
<accession>A0A1N6DJN5</accession>
<comment type="miscellaneous">
    <text evidence="12">A single active site specifically recognizes both ATP and CTP and is responsible for their addition.</text>
</comment>
<dbReference type="GO" id="GO:0160016">
    <property type="term" value="F:CCACCA tRNA nucleotidyltransferase activity"/>
    <property type="evidence" value="ECO:0007669"/>
    <property type="project" value="RHEA"/>
</dbReference>
<dbReference type="PANTHER" id="PTHR47545">
    <property type="entry name" value="MULTIFUNCTIONAL CCA PROTEIN"/>
    <property type="match status" value="1"/>
</dbReference>